<keyword evidence="1" id="KW-0812">Transmembrane</keyword>
<keyword evidence="3" id="KW-1185">Reference proteome</keyword>
<feature type="transmembrane region" description="Helical" evidence="1">
    <location>
        <begin position="121"/>
        <end position="142"/>
    </location>
</feature>
<gene>
    <name evidence="2" type="primary">yabQ</name>
    <name evidence="2" type="ORF">GJU41_23740</name>
</gene>
<keyword evidence="1" id="KW-0472">Membrane</keyword>
<accession>A0A6I2MF88</accession>
<evidence type="ECO:0000313" key="2">
    <source>
        <dbReference type="EMBL" id="MRX56955.1"/>
    </source>
</evidence>
<dbReference type="RefSeq" id="WP_070877659.1">
    <property type="nucleotide sequence ID" value="NZ_CAJGAA010000015.1"/>
</dbReference>
<protein>
    <submittedName>
        <fullName evidence="2">Spore cortex biosynthesis protein YabQ</fullName>
    </submittedName>
</protein>
<dbReference type="Proteomes" id="UP000441585">
    <property type="component" value="Unassembled WGS sequence"/>
</dbReference>
<organism evidence="2 3">
    <name type="scientific">Metabacillus idriensis</name>
    <dbReference type="NCBI Taxonomy" id="324768"/>
    <lineage>
        <taxon>Bacteria</taxon>
        <taxon>Bacillati</taxon>
        <taxon>Bacillota</taxon>
        <taxon>Bacilli</taxon>
        <taxon>Bacillales</taxon>
        <taxon>Bacillaceae</taxon>
        <taxon>Metabacillus</taxon>
    </lineage>
</organism>
<proteinExistence type="predicted"/>
<reference evidence="2 3" key="1">
    <citation type="submission" date="2019-11" db="EMBL/GenBank/DDBJ databases">
        <title>Bacillus idriensis genome.</title>
        <authorList>
            <person name="Konopka E.N."/>
            <person name="Newman J.D."/>
        </authorList>
    </citation>
    <scope>NUCLEOTIDE SEQUENCE [LARGE SCALE GENOMIC DNA]</scope>
    <source>
        <strain evidence="2 3">DSM 19097</strain>
    </source>
</reference>
<dbReference type="InterPro" id="IPR019074">
    <property type="entry name" value="YabQ"/>
</dbReference>
<feature type="transmembrane region" description="Helical" evidence="1">
    <location>
        <begin position="6"/>
        <end position="27"/>
    </location>
</feature>
<keyword evidence="1" id="KW-1133">Transmembrane helix</keyword>
<feature type="transmembrane region" description="Helical" evidence="1">
    <location>
        <begin position="39"/>
        <end position="60"/>
    </location>
</feature>
<dbReference type="Pfam" id="PF09578">
    <property type="entry name" value="Spore_YabQ"/>
    <property type="match status" value="1"/>
</dbReference>
<name>A0A6I2MF88_9BACI</name>
<comment type="caution">
    <text evidence="2">The sequence shown here is derived from an EMBL/GenBank/DDBJ whole genome shotgun (WGS) entry which is preliminary data.</text>
</comment>
<dbReference type="AlphaFoldDB" id="A0A6I2MF88"/>
<evidence type="ECO:0000313" key="3">
    <source>
        <dbReference type="Proteomes" id="UP000441585"/>
    </source>
</evidence>
<dbReference type="EMBL" id="WKKF01000020">
    <property type="protein sequence ID" value="MRX56955.1"/>
    <property type="molecule type" value="Genomic_DNA"/>
</dbReference>
<evidence type="ECO:0000256" key="1">
    <source>
        <dbReference type="SAM" id="Phobius"/>
    </source>
</evidence>
<dbReference type="NCBIfam" id="TIGR02893">
    <property type="entry name" value="spore_yabQ"/>
    <property type="match status" value="1"/>
</dbReference>
<feature type="transmembrane region" description="Helical" evidence="1">
    <location>
        <begin position="66"/>
        <end position="83"/>
    </location>
</feature>
<feature type="transmembrane region" description="Helical" evidence="1">
    <location>
        <begin position="149"/>
        <end position="169"/>
    </location>
</feature>
<sequence>MTLSTQFLTMLSMVCSGCFIGASLDTYGRFLMRPRRAKWVVFINDILFWLVQGLLLFYVLLNVNEGEFRIYILLALLCGYAAYQSLIKGIYLALLEFIIKCAVGIYKTVLKMGNFLLVKPIIGILNLLTAIISGLVIFLWNLLKWMARVVFLIAKVLLSPVFWILKGLWRLIPLSIRNFFYRFFKKTAGFYEKIKNKSGNLWISWKKKK</sequence>